<protein>
    <submittedName>
        <fullName evidence="2">Uncharacterized protein</fullName>
    </submittedName>
</protein>
<dbReference type="Proteomes" id="UP001148614">
    <property type="component" value="Unassembled WGS sequence"/>
</dbReference>
<reference evidence="2" key="1">
    <citation type="submission" date="2022-07" db="EMBL/GenBank/DDBJ databases">
        <title>Genome Sequence of Xylaria arbuscula.</title>
        <authorList>
            <person name="Buettner E."/>
        </authorList>
    </citation>
    <scope>NUCLEOTIDE SEQUENCE</scope>
    <source>
        <strain evidence="2">VT107</strain>
    </source>
</reference>
<sequence>MSVTSPSPGRAKKGKSTYWPKGKKRIPKRQHRYRWASPIEPDDMHDILEFYLLDSKRRATDRYPAVPVMPESDDASNLPRTLNPYNPENRAPPAPPAPTDPVDPVDPVDPKPGGRKKVHKPKPPKSPRHSSSTVRWSAWQGPSRISCVLEW</sequence>
<organism evidence="2 3">
    <name type="scientific">Xylaria arbuscula</name>
    <dbReference type="NCBI Taxonomy" id="114810"/>
    <lineage>
        <taxon>Eukaryota</taxon>
        <taxon>Fungi</taxon>
        <taxon>Dikarya</taxon>
        <taxon>Ascomycota</taxon>
        <taxon>Pezizomycotina</taxon>
        <taxon>Sordariomycetes</taxon>
        <taxon>Xylariomycetidae</taxon>
        <taxon>Xylariales</taxon>
        <taxon>Xylariaceae</taxon>
        <taxon>Xylaria</taxon>
    </lineage>
</organism>
<dbReference type="AlphaFoldDB" id="A0A9W8N301"/>
<comment type="caution">
    <text evidence="2">The sequence shown here is derived from an EMBL/GenBank/DDBJ whole genome shotgun (WGS) entry which is preliminary data.</text>
</comment>
<feature type="compositionally biased region" description="Basic residues" evidence="1">
    <location>
        <begin position="10"/>
        <end position="34"/>
    </location>
</feature>
<dbReference type="EMBL" id="JANPWZ010003781">
    <property type="protein sequence ID" value="KAJ3551295.1"/>
    <property type="molecule type" value="Genomic_DNA"/>
</dbReference>
<proteinExistence type="predicted"/>
<evidence type="ECO:0000313" key="2">
    <source>
        <dbReference type="EMBL" id="KAJ3551295.1"/>
    </source>
</evidence>
<feature type="region of interest" description="Disordered" evidence="1">
    <location>
        <begin position="63"/>
        <end position="142"/>
    </location>
</feature>
<feature type="compositionally biased region" description="Basic residues" evidence="1">
    <location>
        <begin position="113"/>
        <end position="128"/>
    </location>
</feature>
<gene>
    <name evidence="2" type="ORF">NPX13_g11396</name>
</gene>
<feature type="compositionally biased region" description="Pro residues" evidence="1">
    <location>
        <begin position="90"/>
        <end position="101"/>
    </location>
</feature>
<keyword evidence="3" id="KW-1185">Reference proteome</keyword>
<feature type="region of interest" description="Disordered" evidence="1">
    <location>
        <begin position="1"/>
        <end position="39"/>
    </location>
</feature>
<accession>A0A9W8N301</accession>
<evidence type="ECO:0000313" key="3">
    <source>
        <dbReference type="Proteomes" id="UP001148614"/>
    </source>
</evidence>
<evidence type="ECO:0000256" key="1">
    <source>
        <dbReference type="SAM" id="MobiDB-lite"/>
    </source>
</evidence>
<name>A0A9W8N301_9PEZI</name>